<reference evidence="1" key="1">
    <citation type="journal article" date="2020" name="Nature">
        <title>Giant virus diversity and host interactions through global metagenomics.</title>
        <authorList>
            <person name="Schulz F."/>
            <person name="Roux S."/>
            <person name="Paez-Espino D."/>
            <person name="Jungbluth S."/>
            <person name="Walsh D.A."/>
            <person name="Denef V.J."/>
            <person name="McMahon K.D."/>
            <person name="Konstantinidis K.T."/>
            <person name="Eloe-Fadrosh E.A."/>
            <person name="Kyrpides N.C."/>
            <person name="Woyke T."/>
        </authorList>
    </citation>
    <scope>NUCLEOTIDE SEQUENCE</scope>
    <source>
        <strain evidence="1">GVMAG-M-3300023174-189</strain>
    </source>
</reference>
<organism evidence="1">
    <name type="scientific">viral metagenome</name>
    <dbReference type="NCBI Taxonomy" id="1070528"/>
    <lineage>
        <taxon>unclassified sequences</taxon>
        <taxon>metagenomes</taxon>
        <taxon>organismal metagenomes</taxon>
    </lineage>
</organism>
<accession>A0A6C0DME3</accession>
<protein>
    <submittedName>
        <fullName evidence="1">Uncharacterized protein</fullName>
    </submittedName>
</protein>
<name>A0A6C0DME3_9ZZZZ</name>
<evidence type="ECO:0000313" key="1">
    <source>
        <dbReference type="EMBL" id="QHT16735.1"/>
    </source>
</evidence>
<dbReference type="AlphaFoldDB" id="A0A6C0DME3"/>
<dbReference type="EMBL" id="MN739626">
    <property type="protein sequence ID" value="QHT16735.1"/>
    <property type="molecule type" value="Genomic_DNA"/>
</dbReference>
<sequence>MKLSATHLFIFGVLAITLFCSGCIGNAILSYLIGFKNIDTFLNNVGLKTQVEGILVRAGGFQNMEGLLVRVGGT</sequence>
<proteinExistence type="predicted"/>